<dbReference type="AlphaFoldDB" id="A0A231HFK9"/>
<organism evidence="2 3">
    <name type="scientific">Nocardia cerradoensis</name>
    <dbReference type="NCBI Taxonomy" id="85688"/>
    <lineage>
        <taxon>Bacteria</taxon>
        <taxon>Bacillati</taxon>
        <taxon>Actinomycetota</taxon>
        <taxon>Actinomycetes</taxon>
        <taxon>Mycobacteriales</taxon>
        <taxon>Nocardiaceae</taxon>
        <taxon>Nocardia</taxon>
    </lineage>
</organism>
<sequence>MVRTTFAVLRAGRIAPWTRSPLMRRADRVEQALRLALVVSALAAVLLAVVAGTAQYRAELAAIHADNATKTAVTAEVTSDPIRMPAPSGMFADQLRAQAQWSRDGHPGEAMVDVDGTIHRGDRIPLWLTPQGDPTTPPVADDAAVAKGIATGTAALLACWALAYGLARCTGYALDRRRAGEWEREWRRISPQVGHGPS</sequence>
<name>A0A231HFK9_9NOCA</name>
<protein>
    <submittedName>
        <fullName evidence="2">Uncharacterized protein</fullName>
    </submittedName>
</protein>
<reference evidence="2 3" key="1">
    <citation type="submission" date="2017-07" db="EMBL/GenBank/DDBJ databases">
        <title>First draft Genome Sequence of Nocardia cerradoensis isolated from human infection.</title>
        <authorList>
            <person name="Carrasco G."/>
        </authorList>
    </citation>
    <scope>NUCLEOTIDE SEQUENCE [LARGE SCALE GENOMIC DNA]</scope>
    <source>
        <strain evidence="2 3">CNM20130759</strain>
    </source>
</reference>
<dbReference type="EMBL" id="NGAF01000001">
    <property type="protein sequence ID" value="OXR47761.1"/>
    <property type="molecule type" value="Genomic_DNA"/>
</dbReference>
<feature type="transmembrane region" description="Helical" evidence="1">
    <location>
        <begin position="32"/>
        <end position="54"/>
    </location>
</feature>
<dbReference type="PANTHER" id="PTHR42305">
    <property type="entry name" value="MEMBRANE PROTEIN RV1733C-RELATED"/>
    <property type="match status" value="1"/>
</dbReference>
<keyword evidence="1" id="KW-1133">Transmembrane helix</keyword>
<evidence type="ECO:0000256" key="1">
    <source>
        <dbReference type="SAM" id="Phobius"/>
    </source>
</evidence>
<comment type="caution">
    <text evidence="2">The sequence shown here is derived from an EMBL/GenBank/DDBJ whole genome shotgun (WGS) entry which is preliminary data.</text>
</comment>
<dbReference type="InterPro" id="IPR039708">
    <property type="entry name" value="MT1774/Rv1733c-like"/>
</dbReference>
<keyword evidence="1" id="KW-0812">Transmembrane</keyword>
<dbReference type="Proteomes" id="UP000215506">
    <property type="component" value="Unassembled WGS sequence"/>
</dbReference>
<keyword evidence="3" id="KW-1185">Reference proteome</keyword>
<dbReference type="RefSeq" id="WP_143859897.1">
    <property type="nucleotide sequence ID" value="NZ_NGAF01000001.1"/>
</dbReference>
<gene>
    <name evidence="2" type="ORF">B7C42_00886</name>
</gene>
<keyword evidence="1" id="KW-0472">Membrane</keyword>
<dbReference type="PANTHER" id="PTHR42305:SF1">
    <property type="entry name" value="MEMBRANE PROTEIN RV1733C-RELATED"/>
    <property type="match status" value="1"/>
</dbReference>
<proteinExistence type="predicted"/>
<accession>A0A231HFK9</accession>
<evidence type="ECO:0000313" key="3">
    <source>
        <dbReference type="Proteomes" id="UP000215506"/>
    </source>
</evidence>
<evidence type="ECO:0000313" key="2">
    <source>
        <dbReference type="EMBL" id="OXR47761.1"/>
    </source>
</evidence>